<dbReference type="AlphaFoldDB" id="A0A072UBX7"/>
<dbReference type="HOGENOM" id="CLU_3071743_0_0_1"/>
<accession>A0A072UBX7</accession>
<organism evidence="1 3">
    <name type="scientific">Medicago truncatula</name>
    <name type="common">Barrel medic</name>
    <name type="synonym">Medicago tribuloides</name>
    <dbReference type="NCBI Taxonomy" id="3880"/>
    <lineage>
        <taxon>Eukaryota</taxon>
        <taxon>Viridiplantae</taxon>
        <taxon>Streptophyta</taxon>
        <taxon>Embryophyta</taxon>
        <taxon>Tracheophyta</taxon>
        <taxon>Spermatophyta</taxon>
        <taxon>Magnoliopsida</taxon>
        <taxon>eudicotyledons</taxon>
        <taxon>Gunneridae</taxon>
        <taxon>Pentapetalae</taxon>
        <taxon>rosids</taxon>
        <taxon>fabids</taxon>
        <taxon>Fabales</taxon>
        <taxon>Fabaceae</taxon>
        <taxon>Papilionoideae</taxon>
        <taxon>50 kb inversion clade</taxon>
        <taxon>NPAAA clade</taxon>
        <taxon>Hologalegina</taxon>
        <taxon>IRL clade</taxon>
        <taxon>Trifolieae</taxon>
        <taxon>Medicago</taxon>
    </lineage>
</organism>
<name>A0A072UBX7_MEDTR</name>
<dbReference type="Proteomes" id="UP000002051">
    <property type="component" value="Chromosome 6"/>
</dbReference>
<reference evidence="1 3" key="1">
    <citation type="journal article" date="2011" name="Nature">
        <title>The Medicago genome provides insight into the evolution of rhizobial symbioses.</title>
        <authorList>
            <person name="Young N.D."/>
            <person name="Debelle F."/>
            <person name="Oldroyd G.E."/>
            <person name="Geurts R."/>
            <person name="Cannon S.B."/>
            <person name="Udvardi M.K."/>
            <person name="Benedito V.A."/>
            <person name="Mayer K.F."/>
            <person name="Gouzy J."/>
            <person name="Schoof H."/>
            <person name="Van de Peer Y."/>
            <person name="Proost S."/>
            <person name="Cook D.R."/>
            <person name="Meyers B.C."/>
            <person name="Spannagl M."/>
            <person name="Cheung F."/>
            <person name="De Mita S."/>
            <person name="Krishnakumar V."/>
            <person name="Gundlach H."/>
            <person name="Zhou S."/>
            <person name="Mudge J."/>
            <person name="Bharti A.K."/>
            <person name="Murray J.D."/>
            <person name="Naoumkina M.A."/>
            <person name="Rosen B."/>
            <person name="Silverstein K.A."/>
            <person name="Tang H."/>
            <person name="Rombauts S."/>
            <person name="Zhao P.X."/>
            <person name="Zhou P."/>
            <person name="Barbe V."/>
            <person name="Bardou P."/>
            <person name="Bechner M."/>
            <person name="Bellec A."/>
            <person name="Berger A."/>
            <person name="Berges H."/>
            <person name="Bidwell S."/>
            <person name="Bisseling T."/>
            <person name="Choisne N."/>
            <person name="Couloux A."/>
            <person name="Denny R."/>
            <person name="Deshpande S."/>
            <person name="Dai X."/>
            <person name="Doyle J.J."/>
            <person name="Dudez A.M."/>
            <person name="Farmer A.D."/>
            <person name="Fouteau S."/>
            <person name="Franken C."/>
            <person name="Gibelin C."/>
            <person name="Gish J."/>
            <person name="Goldstein S."/>
            <person name="Gonzalez A.J."/>
            <person name="Green P.J."/>
            <person name="Hallab A."/>
            <person name="Hartog M."/>
            <person name="Hua A."/>
            <person name="Humphray S.J."/>
            <person name="Jeong D.H."/>
            <person name="Jing Y."/>
            <person name="Jocker A."/>
            <person name="Kenton S.M."/>
            <person name="Kim D.J."/>
            <person name="Klee K."/>
            <person name="Lai H."/>
            <person name="Lang C."/>
            <person name="Lin S."/>
            <person name="Macmil S.L."/>
            <person name="Magdelenat G."/>
            <person name="Matthews L."/>
            <person name="McCorrison J."/>
            <person name="Monaghan E.L."/>
            <person name="Mun J.H."/>
            <person name="Najar F.Z."/>
            <person name="Nicholson C."/>
            <person name="Noirot C."/>
            <person name="O'Bleness M."/>
            <person name="Paule C.R."/>
            <person name="Poulain J."/>
            <person name="Prion F."/>
            <person name="Qin B."/>
            <person name="Qu C."/>
            <person name="Retzel E.F."/>
            <person name="Riddle C."/>
            <person name="Sallet E."/>
            <person name="Samain S."/>
            <person name="Samson N."/>
            <person name="Sanders I."/>
            <person name="Saurat O."/>
            <person name="Scarpelli C."/>
            <person name="Schiex T."/>
            <person name="Segurens B."/>
            <person name="Severin A.J."/>
            <person name="Sherrier D.J."/>
            <person name="Shi R."/>
            <person name="Sims S."/>
            <person name="Singer S.R."/>
            <person name="Sinharoy S."/>
            <person name="Sterck L."/>
            <person name="Viollet A."/>
            <person name="Wang B.B."/>
            <person name="Wang K."/>
            <person name="Wang M."/>
            <person name="Wang X."/>
            <person name="Warfsmann J."/>
            <person name="Weissenbach J."/>
            <person name="White D.D."/>
            <person name="White J.D."/>
            <person name="Wiley G.B."/>
            <person name="Wincker P."/>
            <person name="Xing Y."/>
            <person name="Yang L."/>
            <person name="Yao Z."/>
            <person name="Ying F."/>
            <person name="Zhai J."/>
            <person name="Zhou L."/>
            <person name="Zuber A."/>
            <person name="Denarie J."/>
            <person name="Dixon R.A."/>
            <person name="May G.D."/>
            <person name="Schwartz D.C."/>
            <person name="Rogers J."/>
            <person name="Quetier F."/>
            <person name="Town C.D."/>
            <person name="Roe B.A."/>
        </authorList>
    </citation>
    <scope>NUCLEOTIDE SEQUENCE [LARGE SCALE GENOMIC DNA]</scope>
    <source>
        <strain evidence="1">A17</strain>
        <strain evidence="2 3">cv. Jemalong A17</strain>
    </source>
</reference>
<proteinExistence type="predicted"/>
<evidence type="ECO:0000313" key="1">
    <source>
        <dbReference type="EMBL" id="KEH26951.1"/>
    </source>
</evidence>
<evidence type="ECO:0000313" key="3">
    <source>
        <dbReference type="Proteomes" id="UP000002051"/>
    </source>
</evidence>
<dbReference type="EMBL" id="CM001222">
    <property type="protein sequence ID" value="KEH26951.1"/>
    <property type="molecule type" value="Genomic_DNA"/>
</dbReference>
<evidence type="ECO:0000313" key="2">
    <source>
        <dbReference type="EnsemblPlants" id="KEH26951"/>
    </source>
</evidence>
<reference evidence="2" key="3">
    <citation type="submission" date="2015-04" db="UniProtKB">
        <authorList>
            <consortium name="EnsemblPlants"/>
        </authorList>
    </citation>
    <scope>IDENTIFICATION</scope>
    <source>
        <strain evidence="2">cv. Jemalong A17</strain>
    </source>
</reference>
<sequence length="53" mass="5886">MDVAMLIELLSYGSLNSTHLVLCVLLVDRTLLNIEQILPEKDVFLSVLGLTND</sequence>
<gene>
    <name evidence="1" type="ordered locus">MTR_6g080320</name>
</gene>
<reference evidence="1 3" key="2">
    <citation type="journal article" date="2014" name="BMC Genomics">
        <title>An improved genome release (version Mt4.0) for the model legume Medicago truncatula.</title>
        <authorList>
            <person name="Tang H."/>
            <person name="Krishnakumar V."/>
            <person name="Bidwell S."/>
            <person name="Rosen B."/>
            <person name="Chan A."/>
            <person name="Zhou S."/>
            <person name="Gentzbittel L."/>
            <person name="Childs K.L."/>
            <person name="Yandell M."/>
            <person name="Gundlach H."/>
            <person name="Mayer K.F."/>
            <person name="Schwartz D.C."/>
            <person name="Town C.D."/>
        </authorList>
    </citation>
    <scope>GENOME REANNOTATION</scope>
    <source>
        <strain evidence="1">A17</strain>
        <strain evidence="2 3">cv. Jemalong A17</strain>
    </source>
</reference>
<keyword evidence="3" id="KW-1185">Reference proteome</keyword>
<protein>
    <submittedName>
        <fullName evidence="1 2">Uncharacterized protein</fullName>
    </submittedName>
</protein>
<dbReference type="EnsemblPlants" id="KEH26951">
    <property type="protein sequence ID" value="KEH26951"/>
    <property type="gene ID" value="MTR_6g080320"/>
</dbReference>